<reference evidence="4" key="1">
    <citation type="submission" date="2025-08" db="UniProtKB">
        <authorList>
            <consortium name="RefSeq"/>
        </authorList>
    </citation>
    <scope>IDENTIFICATION</scope>
</reference>
<feature type="chain" id="PRO_5026693041" evidence="2">
    <location>
        <begin position="19"/>
        <end position="204"/>
    </location>
</feature>
<dbReference type="GeneID" id="108509787"/>
<name>A0A6J0J983_9PASS</name>
<dbReference type="OrthoDB" id="10598517at2759"/>
<evidence type="ECO:0000256" key="2">
    <source>
        <dbReference type="SAM" id="SignalP"/>
    </source>
</evidence>
<feature type="compositionally biased region" description="Pro residues" evidence="1">
    <location>
        <begin position="125"/>
        <end position="138"/>
    </location>
</feature>
<proteinExistence type="predicted"/>
<accession>A0A6J0J983</accession>
<dbReference type="AlphaFoldDB" id="A0A6J0J983"/>
<protein>
    <submittedName>
        <fullName evidence="4">Uncharacterized protein LOC108509787 isoform X1</fullName>
    </submittedName>
</protein>
<feature type="region of interest" description="Disordered" evidence="1">
    <location>
        <begin position="115"/>
        <end position="204"/>
    </location>
</feature>
<organism evidence="3 4">
    <name type="scientific">Lepidothrix coronata</name>
    <name type="common">blue-crowned manakin</name>
    <dbReference type="NCBI Taxonomy" id="321398"/>
    <lineage>
        <taxon>Eukaryota</taxon>
        <taxon>Metazoa</taxon>
        <taxon>Chordata</taxon>
        <taxon>Craniata</taxon>
        <taxon>Vertebrata</taxon>
        <taxon>Euteleostomi</taxon>
        <taxon>Archelosauria</taxon>
        <taxon>Archosauria</taxon>
        <taxon>Dinosauria</taxon>
        <taxon>Saurischia</taxon>
        <taxon>Theropoda</taxon>
        <taxon>Coelurosauria</taxon>
        <taxon>Aves</taxon>
        <taxon>Neognathae</taxon>
        <taxon>Neoaves</taxon>
        <taxon>Telluraves</taxon>
        <taxon>Australaves</taxon>
        <taxon>Passeriformes</taxon>
        <taxon>Pipridae</taxon>
        <taxon>Lepidothrix</taxon>
    </lineage>
</organism>
<feature type="signal peptide" evidence="2">
    <location>
        <begin position="1"/>
        <end position="18"/>
    </location>
</feature>
<keyword evidence="3" id="KW-1185">Reference proteome</keyword>
<dbReference type="Proteomes" id="UP000504624">
    <property type="component" value="Unplaced"/>
</dbReference>
<dbReference type="RefSeq" id="XP_017694856.1">
    <property type="nucleotide sequence ID" value="XM_017839367.1"/>
</dbReference>
<gene>
    <name evidence="4" type="primary">LOC108509787</name>
</gene>
<evidence type="ECO:0000313" key="4">
    <source>
        <dbReference type="RefSeq" id="XP_017694856.1"/>
    </source>
</evidence>
<keyword evidence="2" id="KW-0732">Signal</keyword>
<evidence type="ECO:0000256" key="1">
    <source>
        <dbReference type="SAM" id="MobiDB-lite"/>
    </source>
</evidence>
<sequence>MNFFIAALLVLQFAPGNAEVEDDEEEITQFLFDYAARYSDYLYSTGDYYYDNTTGMPTPYTFEMDSYEVISFPPHPDKHHRGLWAVVSTRGCHHQDFRDTRHGCSRGFQECQGQSGFLGVSGITPPEPPPPRHPPQSPGSPAMTPPCSSSEDTAAGMEIRTSSGVGNDKQHPPHEAPPPLRNRRDSPKGSSGGTVTTVQTRRAL</sequence>
<evidence type="ECO:0000313" key="3">
    <source>
        <dbReference type="Proteomes" id="UP000504624"/>
    </source>
</evidence>